<dbReference type="GO" id="GO:0030170">
    <property type="term" value="F:pyridoxal phosphate binding"/>
    <property type="evidence" value="ECO:0007669"/>
    <property type="project" value="InterPro"/>
</dbReference>
<dbReference type="RefSeq" id="WP_165094391.1">
    <property type="nucleotide sequence ID" value="NZ_CP049056.1"/>
</dbReference>
<evidence type="ECO:0000313" key="9">
    <source>
        <dbReference type="EMBL" id="QIE54320.1"/>
    </source>
</evidence>
<dbReference type="PROSITE" id="PS00105">
    <property type="entry name" value="AA_TRANSFER_CLASS_1"/>
    <property type="match status" value="1"/>
</dbReference>
<keyword evidence="5" id="KW-0663">Pyridoxal phosphate</keyword>
<proteinExistence type="inferred from homology"/>
<dbReference type="InterPro" id="IPR015424">
    <property type="entry name" value="PyrdxlP-dep_Trfase"/>
</dbReference>
<keyword evidence="3 7" id="KW-0032">Aminotransferase</keyword>
<dbReference type="Pfam" id="PF00155">
    <property type="entry name" value="Aminotran_1_2"/>
    <property type="match status" value="1"/>
</dbReference>
<protein>
    <recommendedName>
        <fullName evidence="7">Aminotransferase</fullName>
        <ecNumber evidence="7">2.6.1.-</ecNumber>
    </recommendedName>
</protein>
<feature type="domain" description="Aminotransferase class I/classII large" evidence="8">
    <location>
        <begin position="37"/>
        <end position="382"/>
    </location>
</feature>
<comment type="catalytic activity">
    <reaction evidence="6">
        <text>L-aspartate + 2-oxoglutarate = oxaloacetate + L-glutamate</text>
        <dbReference type="Rhea" id="RHEA:21824"/>
        <dbReference type="ChEBI" id="CHEBI:16452"/>
        <dbReference type="ChEBI" id="CHEBI:16810"/>
        <dbReference type="ChEBI" id="CHEBI:29985"/>
        <dbReference type="ChEBI" id="CHEBI:29991"/>
        <dbReference type="EC" id="2.6.1.1"/>
    </reaction>
</comment>
<accession>A0A7L5BSI8</accession>
<sequence length="393" mass="41059">MKLSERIIGLNGAPGESDGWGVYYRARAMIEAGETLTMLCIGEHDRKTAPFILDAMDASARGGNTGYALALGQDGLRRAVAERVEAATGVDTTAANVMITTGGQAALFATMCAALDPGDTAVIVDPYYATYPSTVRGAGGVLRTVAARPSKGFQPDASDLSAATEGARALLINTPHNPTGAVYSRATMEGIAAVCRERDLWLISDEVYSGQVHEGAHLSPRALPGMAERTLVVGSMSKSYVMTGFRIGWVIGPEDVIAAMMSLANATTYGVPGFIQDAAEIALRQGAAEEAEVAALYNRRRDRAVAALEGSPVAVSPPDGAMYVMLDIRGTGMSGEAFAMALLERERIAVMPGESFGRAAAGHVRVALTVGDEAMAAALRRLAQFASRLAKAA</sequence>
<dbReference type="CDD" id="cd00609">
    <property type="entry name" value="AAT_like"/>
    <property type="match status" value="1"/>
</dbReference>
<comment type="cofactor">
    <cofactor evidence="1 7">
        <name>pyridoxal 5'-phosphate</name>
        <dbReference type="ChEBI" id="CHEBI:597326"/>
    </cofactor>
</comment>
<comment type="similarity">
    <text evidence="2 7">Belongs to the class-I pyridoxal-phosphate-dependent aminotransferase family.</text>
</comment>
<evidence type="ECO:0000256" key="6">
    <source>
        <dbReference type="ARBA" id="ARBA00049185"/>
    </source>
</evidence>
<organism evidence="9 10">
    <name type="scientific">Pikeienuella piscinae</name>
    <dbReference type="NCBI Taxonomy" id="2748098"/>
    <lineage>
        <taxon>Bacteria</taxon>
        <taxon>Pseudomonadati</taxon>
        <taxon>Pseudomonadota</taxon>
        <taxon>Alphaproteobacteria</taxon>
        <taxon>Rhodobacterales</taxon>
        <taxon>Paracoccaceae</taxon>
        <taxon>Pikeienuella</taxon>
    </lineage>
</organism>
<evidence type="ECO:0000256" key="7">
    <source>
        <dbReference type="RuleBase" id="RU000481"/>
    </source>
</evidence>
<dbReference type="KEGG" id="hdh:G5B40_01995"/>
<keyword evidence="4 7" id="KW-0808">Transferase</keyword>
<dbReference type="SUPFAM" id="SSF53383">
    <property type="entry name" value="PLP-dependent transferases"/>
    <property type="match status" value="1"/>
</dbReference>
<evidence type="ECO:0000313" key="10">
    <source>
        <dbReference type="Proteomes" id="UP000503336"/>
    </source>
</evidence>
<dbReference type="Gene3D" id="3.40.640.10">
    <property type="entry name" value="Type I PLP-dependent aspartate aminotransferase-like (Major domain)"/>
    <property type="match status" value="1"/>
</dbReference>
<dbReference type="GO" id="GO:0006520">
    <property type="term" value="P:amino acid metabolic process"/>
    <property type="evidence" value="ECO:0007669"/>
    <property type="project" value="InterPro"/>
</dbReference>
<evidence type="ECO:0000256" key="1">
    <source>
        <dbReference type="ARBA" id="ARBA00001933"/>
    </source>
</evidence>
<dbReference type="Proteomes" id="UP000503336">
    <property type="component" value="Chromosome"/>
</dbReference>
<evidence type="ECO:0000259" key="8">
    <source>
        <dbReference type="Pfam" id="PF00155"/>
    </source>
</evidence>
<dbReference type="PANTHER" id="PTHR46383:SF1">
    <property type="entry name" value="ASPARTATE AMINOTRANSFERASE"/>
    <property type="match status" value="1"/>
</dbReference>
<dbReference type="GO" id="GO:0004069">
    <property type="term" value="F:L-aspartate:2-oxoglutarate aminotransferase activity"/>
    <property type="evidence" value="ECO:0007669"/>
    <property type="project" value="UniProtKB-EC"/>
</dbReference>
<dbReference type="InterPro" id="IPR004839">
    <property type="entry name" value="Aminotransferase_I/II_large"/>
</dbReference>
<evidence type="ECO:0000256" key="4">
    <source>
        <dbReference type="ARBA" id="ARBA00022679"/>
    </source>
</evidence>
<evidence type="ECO:0000256" key="3">
    <source>
        <dbReference type="ARBA" id="ARBA00022576"/>
    </source>
</evidence>
<dbReference type="EMBL" id="CP049056">
    <property type="protein sequence ID" value="QIE54320.1"/>
    <property type="molecule type" value="Genomic_DNA"/>
</dbReference>
<evidence type="ECO:0000256" key="5">
    <source>
        <dbReference type="ARBA" id="ARBA00022898"/>
    </source>
</evidence>
<dbReference type="AlphaFoldDB" id="A0A7L5BSI8"/>
<dbReference type="EC" id="2.6.1.-" evidence="7"/>
<reference evidence="9 10" key="1">
    <citation type="submission" date="2020-02" db="EMBL/GenBank/DDBJ databases">
        <title>complete genome sequence of Rhodobacteraceae bacterium.</title>
        <authorList>
            <person name="Park J."/>
            <person name="Kim Y.-S."/>
            <person name="Kim K.-H."/>
        </authorList>
    </citation>
    <scope>NUCLEOTIDE SEQUENCE [LARGE SCALE GENOMIC DNA]</scope>
    <source>
        <strain evidence="9 10">RR4-56</strain>
    </source>
</reference>
<evidence type="ECO:0000256" key="2">
    <source>
        <dbReference type="ARBA" id="ARBA00007441"/>
    </source>
</evidence>
<keyword evidence="10" id="KW-1185">Reference proteome</keyword>
<dbReference type="PANTHER" id="PTHR46383">
    <property type="entry name" value="ASPARTATE AMINOTRANSFERASE"/>
    <property type="match status" value="1"/>
</dbReference>
<dbReference type="InterPro" id="IPR004838">
    <property type="entry name" value="NHTrfase_class1_PyrdxlP-BS"/>
</dbReference>
<dbReference type="InterPro" id="IPR015421">
    <property type="entry name" value="PyrdxlP-dep_Trfase_major"/>
</dbReference>
<dbReference type="InterPro" id="IPR050596">
    <property type="entry name" value="AspAT/PAT-like"/>
</dbReference>
<gene>
    <name evidence="9" type="ORF">G5B40_01995</name>
</gene>
<name>A0A7L5BSI8_9RHOB</name>